<organism evidence="2 4">
    <name type="scientific">Trichinella patagoniensis</name>
    <dbReference type="NCBI Taxonomy" id="990121"/>
    <lineage>
        <taxon>Eukaryota</taxon>
        <taxon>Metazoa</taxon>
        <taxon>Ecdysozoa</taxon>
        <taxon>Nematoda</taxon>
        <taxon>Enoplea</taxon>
        <taxon>Dorylaimia</taxon>
        <taxon>Trichinellida</taxon>
        <taxon>Trichinellidae</taxon>
        <taxon>Trichinella</taxon>
    </lineage>
</organism>
<protein>
    <submittedName>
        <fullName evidence="2">Uncharacterized protein</fullName>
    </submittedName>
</protein>
<accession>A0A0V0Z4U0</accession>
<dbReference type="EMBL" id="JYDQ01000451">
    <property type="protein sequence ID" value="KRY07494.1"/>
    <property type="molecule type" value="Genomic_DNA"/>
</dbReference>
<evidence type="ECO:0000313" key="1">
    <source>
        <dbReference type="EMBL" id="KRY07462.1"/>
    </source>
</evidence>
<dbReference type="Proteomes" id="UP000054783">
    <property type="component" value="Unassembled WGS sequence"/>
</dbReference>
<dbReference type="AlphaFoldDB" id="A0A0V0Z4U0"/>
<comment type="caution">
    <text evidence="2">The sequence shown here is derived from an EMBL/GenBank/DDBJ whole genome shotgun (WGS) entry which is preliminary data.</text>
</comment>
<dbReference type="EMBL" id="JYDQ01000292">
    <property type="protein sequence ID" value="KRY09097.1"/>
    <property type="molecule type" value="Genomic_DNA"/>
</dbReference>
<gene>
    <name evidence="1" type="ORF">T12_13075</name>
    <name evidence="2" type="ORF">T12_681</name>
    <name evidence="3" type="ORF">T12_9449</name>
</gene>
<sequence length="78" mass="8647">MSISVSRSDLVAVRSKKLSSCQEVVKAKSWQSLFEVVNLNYNSTNSRVVYKHGRAPQDVAQLTESSSDGSRLFVVDLI</sequence>
<keyword evidence="4" id="KW-1185">Reference proteome</keyword>
<name>A0A0V0Z4U0_9BILA</name>
<evidence type="ECO:0000313" key="3">
    <source>
        <dbReference type="EMBL" id="KRY09097.1"/>
    </source>
</evidence>
<evidence type="ECO:0000313" key="2">
    <source>
        <dbReference type="EMBL" id="KRY07494.1"/>
    </source>
</evidence>
<dbReference type="EMBL" id="JYDQ01000457">
    <property type="protein sequence ID" value="KRY07462.1"/>
    <property type="molecule type" value="Genomic_DNA"/>
</dbReference>
<evidence type="ECO:0000313" key="4">
    <source>
        <dbReference type="Proteomes" id="UP000054783"/>
    </source>
</evidence>
<reference evidence="2 4" key="1">
    <citation type="submission" date="2015-01" db="EMBL/GenBank/DDBJ databases">
        <title>Evolution of Trichinella species and genotypes.</title>
        <authorList>
            <person name="Korhonen P.K."/>
            <person name="Edoardo P."/>
            <person name="Giuseppe L.R."/>
            <person name="Gasser R.B."/>
        </authorList>
    </citation>
    <scope>NUCLEOTIDE SEQUENCE [LARGE SCALE GENOMIC DNA]</scope>
    <source>
        <strain evidence="2">ISS2496</strain>
    </source>
</reference>
<proteinExistence type="predicted"/>